<keyword evidence="1" id="KW-0479">Metal-binding</keyword>
<evidence type="ECO:0000256" key="5">
    <source>
        <dbReference type="SAM" id="MobiDB-lite"/>
    </source>
</evidence>
<dbReference type="Gene3D" id="3.30.40.10">
    <property type="entry name" value="Zinc/RING finger domain, C3HC4 (zinc finger)"/>
    <property type="match status" value="2"/>
</dbReference>
<dbReference type="InterPro" id="IPR052819">
    <property type="entry name" value="Chromatin_regulatory_protein"/>
</dbReference>
<dbReference type="GO" id="GO:0006357">
    <property type="term" value="P:regulation of transcription by RNA polymerase II"/>
    <property type="evidence" value="ECO:0007669"/>
    <property type="project" value="TreeGrafter"/>
</dbReference>
<feature type="compositionally biased region" description="Basic and acidic residues" evidence="5">
    <location>
        <begin position="39"/>
        <end position="48"/>
    </location>
</feature>
<feature type="region of interest" description="Disordered" evidence="5">
    <location>
        <begin position="1"/>
        <end position="71"/>
    </location>
</feature>
<keyword evidence="3" id="KW-0862">Zinc</keyword>
<dbReference type="PANTHER" id="PTHR47636:SF1">
    <property type="entry name" value="TRANSCRIPTIONAL REGULATORY PROTEIN RCO1"/>
    <property type="match status" value="1"/>
</dbReference>
<protein>
    <recommendedName>
        <fullName evidence="6">PHD-type domain-containing protein</fullName>
    </recommendedName>
</protein>
<dbReference type="CDD" id="cd15534">
    <property type="entry name" value="PHD2_PHF12_Rco1"/>
    <property type="match status" value="1"/>
</dbReference>
<feature type="domain" description="PHD-type" evidence="6">
    <location>
        <begin position="179"/>
        <end position="253"/>
    </location>
</feature>
<dbReference type="InterPro" id="IPR001965">
    <property type="entry name" value="Znf_PHD"/>
</dbReference>
<evidence type="ECO:0000313" key="8">
    <source>
        <dbReference type="Proteomes" id="UP001216638"/>
    </source>
</evidence>
<accession>A0AAF0IPK0</accession>
<dbReference type="SMART" id="SM00249">
    <property type="entry name" value="PHD"/>
    <property type="match status" value="2"/>
</dbReference>
<feature type="region of interest" description="Disordered" evidence="5">
    <location>
        <begin position="616"/>
        <end position="638"/>
    </location>
</feature>
<feature type="region of interest" description="Disordered" evidence="5">
    <location>
        <begin position="415"/>
        <end position="498"/>
    </location>
</feature>
<dbReference type="EMBL" id="CP119953">
    <property type="protein sequence ID" value="WFC96314.1"/>
    <property type="molecule type" value="Genomic_DNA"/>
</dbReference>
<evidence type="ECO:0000256" key="2">
    <source>
        <dbReference type="ARBA" id="ARBA00022771"/>
    </source>
</evidence>
<sequence>MQAATDDVGPARGVHDAAEHAASSPAPTEGSVDVVASSPKREMSIDRLLDDEEPKAAAAPPPAAVPVSALKTEVLPSPAELPQYPGVSVAGAPPTGAGPTPTGAADDAARAAPKRRGRGAVRGATRTQRVRAARPTAPLLSVGPPIPNAPPMDGAAQSDLAALGVAPAEEEMDWASLNNDYCETCHGHGRFLCCDGCPRSFHFACVNPPLDVDEMPFPNGTLLPKRKGDAKNDPRAARADADDSWYCQVCFAARLPPKPVRNAGPFGVLVQKLERENPSIFSLPAELRNYFKGVSTGADGAYVDSTSLRPLKLSRHGFVEERDAFQLRDKHGEAVLCYQCGGSALPIADVLPPGAKRAPTQAEELEALEALADAALAAQQPPRAPSHGRRMLSCDFCHLHWHLDCVDPPMQTMPPTTRRWKCPAHSSHAEPRLRIPRAANQVKTVDVPLATAPPRAGRASRPPGEVEVLADPNDRYFDHESGKGHSSEPPYDEITVSNSNGTRLRYRIPEKTIRLEFWSRAALERAQHARRAAAAAPSTSHTPHAPLPHAPPIAPTALDRLVAAALGEAHAPPHTAPTGEARTPEHLAQNAAAAHASLAPNATPFDGAMRSTYCADEAPPLAPSARQDAPPPPPVAEPLTYVYPSELGELRAIKRMLTAKGTERVRAFLQES</sequence>
<dbReference type="PROSITE" id="PS50016">
    <property type="entry name" value="ZF_PHD_2"/>
    <property type="match status" value="1"/>
</dbReference>
<evidence type="ECO:0000256" key="4">
    <source>
        <dbReference type="PROSITE-ProRule" id="PRU00146"/>
    </source>
</evidence>
<feature type="compositionally biased region" description="Basic and acidic residues" evidence="5">
    <location>
        <begin position="472"/>
        <end position="486"/>
    </location>
</feature>
<proteinExistence type="predicted"/>
<feature type="compositionally biased region" description="Low complexity" evidence="5">
    <location>
        <begin position="532"/>
        <end position="544"/>
    </location>
</feature>
<organism evidence="7 8">
    <name type="scientific">Malassezia brasiliensis</name>
    <dbReference type="NCBI Taxonomy" id="1821822"/>
    <lineage>
        <taxon>Eukaryota</taxon>
        <taxon>Fungi</taxon>
        <taxon>Dikarya</taxon>
        <taxon>Basidiomycota</taxon>
        <taxon>Ustilaginomycotina</taxon>
        <taxon>Malasseziomycetes</taxon>
        <taxon>Malasseziales</taxon>
        <taxon>Malasseziaceae</taxon>
        <taxon>Malassezia</taxon>
    </lineage>
</organism>
<gene>
    <name evidence="7" type="ORF">MBRA1_002971</name>
</gene>
<dbReference type="GO" id="GO:0032221">
    <property type="term" value="C:Rpd3S complex"/>
    <property type="evidence" value="ECO:0007669"/>
    <property type="project" value="TreeGrafter"/>
</dbReference>
<evidence type="ECO:0000313" key="7">
    <source>
        <dbReference type="EMBL" id="WFC96314.1"/>
    </source>
</evidence>
<evidence type="ECO:0000256" key="3">
    <source>
        <dbReference type="ARBA" id="ARBA00022833"/>
    </source>
</evidence>
<reference evidence="7" key="1">
    <citation type="submission" date="2023-03" db="EMBL/GenBank/DDBJ databases">
        <title>Mating type loci evolution in Malassezia.</title>
        <authorList>
            <person name="Coelho M.A."/>
        </authorList>
    </citation>
    <scope>NUCLEOTIDE SEQUENCE</scope>
    <source>
        <strain evidence="7">CBS 14135</strain>
    </source>
</reference>
<feature type="region of interest" description="Disordered" evidence="5">
    <location>
        <begin position="529"/>
        <end position="553"/>
    </location>
</feature>
<keyword evidence="2 4" id="KW-0863">Zinc-finger</keyword>
<dbReference type="InterPro" id="IPR019786">
    <property type="entry name" value="Zinc_finger_PHD-type_CS"/>
</dbReference>
<dbReference type="InterPro" id="IPR019787">
    <property type="entry name" value="Znf_PHD-finger"/>
</dbReference>
<feature type="compositionally biased region" description="Low complexity" evidence="5">
    <location>
        <begin position="89"/>
        <end position="106"/>
    </location>
</feature>
<dbReference type="PROSITE" id="PS01359">
    <property type="entry name" value="ZF_PHD_1"/>
    <property type="match status" value="1"/>
</dbReference>
<dbReference type="InterPro" id="IPR011011">
    <property type="entry name" value="Znf_FYVE_PHD"/>
</dbReference>
<evidence type="ECO:0000256" key="1">
    <source>
        <dbReference type="ARBA" id="ARBA00022723"/>
    </source>
</evidence>
<dbReference type="InterPro" id="IPR013083">
    <property type="entry name" value="Znf_RING/FYVE/PHD"/>
</dbReference>
<evidence type="ECO:0000259" key="6">
    <source>
        <dbReference type="PROSITE" id="PS50016"/>
    </source>
</evidence>
<keyword evidence="8" id="KW-1185">Reference proteome</keyword>
<feature type="compositionally biased region" description="Low complexity" evidence="5">
    <location>
        <begin position="450"/>
        <end position="463"/>
    </location>
</feature>
<feature type="region of interest" description="Disordered" evidence="5">
    <location>
        <begin position="85"/>
        <end position="132"/>
    </location>
</feature>
<dbReference type="AlphaFoldDB" id="A0AAF0IPK0"/>
<dbReference type="Proteomes" id="UP001216638">
    <property type="component" value="Chromosome 3"/>
</dbReference>
<dbReference type="SUPFAM" id="SSF57903">
    <property type="entry name" value="FYVE/PHD zinc finger"/>
    <property type="match status" value="2"/>
</dbReference>
<name>A0AAF0IPK0_9BASI</name>
<dbReference type="Pfam" id="PF00628">
    <property type="entry name" value="PHD"/>
    <property type="match status" value="2"/>
</dbReference>
<dbReference type="PANTHER" id="PTHR47636">
    <property type="entry name" value="TRANSCRIPTIONAL REGULATORY PROTEIN RCO1"/>
    <property type="match status" value="1"/>
</dbReference>
<dbReference type="GO" id="GO:0008270">
    <property type="term" value="F:zinc ion binding"/>
    <property type="evidence" value="ECO:0007669"/>
    <property type="project" value="UniProtKB-KW"/>
</dbReference>